<keyword evidence="4" id="KW-1185">Reference proteome</keyword>
<protein>
    <recommendedName>
        <fullName evidence="5">Ecp2 effector protein domain-containing protein</fullName>
    </recommendedName>
</protein>
<reference evidence="3" key="4">
    <citation type="submission" date="2025-05" db="UniProtKB">
        <authorList>
            <consortium name="EnsemblFungi"/>
        </authorList>
    </citation>
    <scope>IDENTIFICATION</scope>
    <source>
        <strain evidence="3">isolate 1-1 / race 1 (BBBD)</strain>
    </source>
</reference>
<organism evidence="2">
    <name type="scientific">Puccinia triticina (isolate 1-1 / race 1 (BBBD))</name>
    <name type="common">Brown leaf rust fungus</name>
    <dbReference type="NCBI Taxonomy" id="630390"/>
    <lineage>
        <taxon>Eukaryota</taxon>
        <taxon>Fungi</taxon>
        <taxon>Dikarya</taxon>
        <taxon>Basidiomycota</taxon>
        <taxon>Pucciniomycotina</taxon>
        <taxon>Pucciniomycetes</taxon>
        <taxon>Pucciniales</taxon>
        <taxon>Pucciniaceae</taxon>
        <taxon>Puccinia</taxon>
    </lineage>
</organism>
<reference evidence="3 4" key="3">
    <citation type="journal article" date="2017" name="G3 (Bethesda)">
        <title>Comparative analysis highlights variable genome content of wheat rusts and divergence of the mating loci.</title>
        <authorList>
            <person name="Cuomo C.A."/>
            <person name="Bakkeren G."/>
            <person name="Khalil H.B."/>
            <person name="Panwar V."/>
            <person name="Joly D."/>
            <person name="Linning R."/>
            <person name="Sakthikumar S."/>
            <person name="Song X."/>
            <person name="Adiconis X."/>
            <person name="Fan L."/>
            <person name="Goldberg J.M."/>
            <person name="Levin J.Z."/>
            <person name="Young S."/>
            <person name="Zeng Q."/>
            <person name="Anikster Y."/>
            <person name="Bruce M."/>
            <person name="Wang M."/>
            <person name="Yin C."/>
            <person name="McCallum B."/>
            <person name="Szabo L.J."/>
            <person name="Hulbert S."/>
            <person name="Chen X."/>
            <person name="Fellers J.P."/>
        </authorList>
    </citation>
    <scope>NUCLEOTIDE SEQUENCE</scope>
    <source>
        <strain evidence="3">isolate 1-1 / race 1 (BBBD)</strain>
        <strain evidence="4">Isolate 1-1 / race 1 (BBBD)</strain>
    </source>
</reference>
<evidence type="ECO:0000313" key="3">
    <source>
        <dbReference type="EnsemblFungi" id="PTTG_27145-t43_1-p1"/>
    </source>
</evidence>
<gene>
    <name evidence="2" type="ORF">PTTG_27145</name>
</gene>
<feature type="chain" id="PRO_5008110095" description="Ecp2 effector protein domain-containing protein" evidence="1">
    <location>
        <begin position="30"/>
        <end position="136"/>
    </location>
</feature>
<name>A0A180GNC8_PUCT1</name>
<feature type="signal peptide" evidence="1">
    <location>
        <begin position="1"/>
        <end position="29"/>
    </location>
</feature>
<evidence type="ECO:0008006" key="5">
    <source>
        <dbReference type="Google" id="ProtNLM"/>
    </source>
</evidence>
<proteinExistence type="predicted"/>
<reference evidence="2" key="2">
    <citation type="submission" date="2016-05" db="EMBL/GenBank/DDBJ databases">
        <title>Comparative analysis highlights variable genome content of wheat rusts and divergence of the mating loci.</title>
        <authorList>
            <person name="Cuomo C.A."/>
            <person name="Bakkeren G."/>
            <person name="Szabo L."/>
            <person name="Khalil H."/>
            <person name="Joly D."/>
            <person name="Goldberg J."/>
            <person name="Young S."/>
            <person name="Zeng Q."/>
            <person name="Fellers J."/>
        </authorList>
    </citation>
    <scope>NUCLEOTIDE SEQUENCE [LARGE SCALE GENOMIC DNA]</scope>
    <source>
        <strain evidence="2">1-1 BBBD Race 1</strain>
    </source>
</reference>
<dbReference type="EnsemblFungi" id="PTTG_27145-t43_1">
    <property type="protein sequence ID" value="PTTG_27145-t43_1-p1"/>
    <property type="gene ID" value="PTTG_27145"/>
</dbReference>
<sequence>MSFFNLRTSALVATVLMILLSSPSQVASAALERRDDRCNPQNQYLVPHDCALAFLNLNFQGDSQMVRGPSAVNAASGTCRVIVDCPGGTKVSAGRLLDRNGPNGFDALQQICTKYGQAGQMFVNGGCQIRTELSTS</sequence>
<evidence type="ECO:0000313" key="2">
    <source>
        <dbReference type="EMBL" id="OAV93919.1"/>
    </source>
</evidence>
<dbReference type="VEuPathDB" id="FungiDB:PTTG_27145"/>
<dbReference type="EMBL" id="ADAS02000045">
    <property type="protein sequence ID" value="OAV93919.1"/>
    <property type="molecule type" value="Genomic_DNA"/>
</dbReference>
<keyword evidence="1" id="KW-0732">Signal</keyword>
<accession>A0A180GNC8</accession>
<dbReference type="OrthoDB" id="2499710at2759"/>
<dbReference type="AlphaFoldDB" id="A0A180GNC8"/>
<evidence type="ECO:0000256" key="1">
    <source>
        <dbReference type="SAM" id="SignalP"/>
    </source>
</evidence>
<reference evidence="2" key="1">
    <citation type="submission" date="2009-11" db="EMBL/GenBank/DDBJ databases">
        <authorList>
            <consortium name="The Broad Institute Genome Sequencing Platform"/>
            <person name="Ward D."/>
            <person name="Feldgarden M."/>
            <person name="Earl A."/>
            <person name="Young S.K."/>
            <person name="Zeng Q."/>
            <person name="Koehrsen M."/>
            <person name="Alvarado L."/>
            <person name="Berlin A."/>
            <person name="Bochicchio J."/>
            <person name="Borenstein D."/>
            <person name="Chapman S.B."/>
            <person name="Chen Z."/>
            <person name="Engels R."/>
            <person name="Freedman E."/>
            <person name="Gellesch M."/>
            <person name="Goldberg J."/>
            <person name="Griggs A."/>
            <person name="Gujja S."/>
            <person name="Heilman E."/>
            <person name="Heiman D."/>
            <person name="Hepburn T."/>
            <person name="Howarth C."/>
            <person name="Jen D."/>
            <person name="Larson L."/>
            <person name="Lewis B."/>
            <person name="Mehta T."/>
            <person name="Park D."/>
            <person name="Pearson M."/>
            <person name="Roberts A."/>
            <person name="Saif S."/>
            <person name="Shea T."/>
            <person name="Shenoy N."/>
            <person name="Sisk P."/>
            <person name="Stolte C."/>
            <person name="Sykes S."/>
            <person name="Thomson T."/>
            <person name="Walk T."/>
            <person name="White J."/>
            <person name="Yandava C."/>
            <person name="Izard J."/>
            <person name="Baranova O.V."/>
            <person name="Blanton J.M."/>
            <person name="Tanner A.C."/>
            <person name="Dewhirst F.E."/>
            <person name="Haas B."/>
            <person name="Nusbaum C."/>
            <person name="Birren B."/>
        </authorList>
    </citation>
    <scope>NUCLEOTIDE SEQUENCE [LARGE SCALE GENOMIC DNA]</scope>
    <source>
        <strain evidence="2">1-1 BBBD Race 1</strain>
    </source>
</reference>
<dbReference type="Proteomes" id="UP000005240">
    <property type="component" value="Unassembled WGS sequence"/>
</dbReference>
<evidence type="ECO:0000313" key="4">
    <source>
        <dbReference type="Proteomes" id="UP000005240"/>
    </source>
</evidence>